<organism evidence="1 2">
    <name type="scientific">Pustulibacterium marinum</name>
    <dbReference type="NCBI Taxonomy" id="1224947"/>
    <lineage>
        <taxon>Bacteria</taxon>
        <taxon>Pseudomonadati</taxon>
        <taxon>Bacteroidota</taxon>
        <taxon>Flavobacteriia</taxon>
        <taxon>Flavobacteriales</taxon>
        <taxon>Flavobacteriaceae</taxon>
        <taxon>Pustulibacterium</taxon>
    </lineage>
</organism>
<evidence type="ECO:0000313" key="2">
    <source>
        <dbReference type="Proteomes" id="UP000199138"/>
    </source>
</evidence>
<keyword evidence="2" id="KW-1185">Reference proteome</keyword>
<sequence length="84" mass="9717">MISLFEQKYGVIKLAKCDYNTELSSFKYKCPKVKKELTEKFKSEFILNLRNEKLVNEIKTSSDSKILVVYGAGHLKGIKELIKK</sequence>
<evidence type="ECO:0008006" key="3">
    <source>
        <dbReference type="Google" id="ProtNLM"/>
    </source>
</evidence>
<dbReference type="STRING" id="1224947.SAMN05216480_10238"/>
<gene>
    <name evidence="1" type="ORF">SAMN05216480_10238</name>
</gene>
<dbReference type="EMBL" id="FPBK01000002">
    <property type="protein sequence ID" value="SFU37478.1"/>
    <property type="molecule type" value="Genomic_DNA"/>
</dbReference>
<dbReference type="Proteomes" id="UP000199138">
    <property type="component" value="Unassembled WGS sequence"/>
</dbReference>
<name>A0A1I7FMW0_9FLAO</name>
<dbReference type="RefSeq" id="WP_093023546.1">
    <property type="nucleotide sequence ID" value="NZ_FPBK01000002.1"/>
</dbReference>
<accession>A0A1I7FMW0</accession>
<dbReference type="AlphaFoldDB" id="A0A1I7FMW0"/>
<reference evidence="1 2" key="1">
    <citation type="submission" date="2016-10" db="EMBL/GenBank/DDBJ databases">
        <authorList>
            <person name="de Groot N.N."/>
        </authorList>
    </citation>
    <scope>NUCLEOTIDE SEQUENCE [LARGE SCALE GENOMIC DNA]</scope>
    <source>
        <strain evidence="1 2">CGMCC 1.12333</strain>
    </source>
</reference>
<protein>
    <recommendedName>
        <fullName evidence="3">TraB family protein</fullName>
    </recommendedName>
</protein>
<evidence type="ECO:0000313" key="1">
    <source>
        <dbReference type="EMBL" id="SFU37478.1"/>
    </source>
</evidence>
<proteinExistence type="predicted"/>
<dbReference type="OrthoDB" id="700091at2"/>